<comment type="caution">
    <text evidence="3">The sequence shown here is derived from an EMBL/GenBank/DDBJ whole genome shotgun (WGS) entry which is preliminary data.</text>
</comment>
<keyword evidence="4" id="KW-1185">Reference proteome</keyword>
<dbReference type="Proteomes" id="UP000823790">
    <property type="component" value="Unassembled WGS sequence"/>
</dbReference>
<accession>A0ABS4DP17</accession>
<protein>
    <recommendedName>
        <fullName evidence="5">ESPR domain-containing protein</fullName>
    </recommendedName>
</protein>
<reference evidence="3 4" key="1">
    <citation type="submission" date="2021-04" db="EMBL/GenBank/DDBJ databases">
        <authorList>
            <person name="Huq M.A."/>
        </authorList>
    </citation>
    <scope>NUCLEOTIDE SEQUENCE [LARGE SCALE GENOMIC DNA]</scope>
    <source>
        <strain evidence="3 4">MAH-13</strain>
    </source>
</reference>
<dbReference type="EMBL" id="JAGJRS010000021">
    <property type="protein sequence ID" value="MBP1474798.1"/>
    <property type="molecule type" value="Genomic_DNA"/>
</dbReference>
<evidence type="ECO:0000313" key="3">
    <source>
        <dbReference type="EMBL" id="MBP1474798.1"/>
    </source>
</evidence>
<organism evidence="3 4">
    <name type="scientific">Frateuria flava</name>
    <dbReference type="NCBI Taxonomy" id="2821489"/>
    <lineage>
        <taxon>Bacteria</taxon>
        <taxon>Pseudomonadati</taxon>
        <taxon>Pseudomonadota</taxon>
        <taxon>Gammaproteobacteria</taxon>
        <taxon>Lysobacterales</taxon>
        <taxon>Rhodanobacteraceae</taxon>
        <taxon>Frateuria</taxon>
    </lineage>
</organism>
<gene>
    <name evidence="3" type="ORF">J7I44_10855</name>
</gene>
<evidence type="ECO:0000256" key="2">
    <source>
        <dbReference type="SAM" id="SignalP"/>
    </source>
</evidence>
<dbReference type="RefSeq" id="WP_209620305.1">
    <property type="nucleotide sequence ID" value="NZ_JAGJRS010000021.1"/>
</dbReference>
<evidence type="ECO:0000256" key="1">
    <source>
        <dbReference type="SAM" id="MobiDB-lite"/>
    </source>
</evidence>
<feature type="chain" id="PRO_5046699792" description="ESPR domain-containing protein" evidence="2">
    <location>
        <begin position="22"/>
        <end position="224"/>
    </location>
</feature>
<name>A0ABS4DP17_9GAMM</name>
<proteinExistence type="predicted"/>
<sequence length="224" mass="22202">MRLSIVSLGLACLLVAPPSPASVHHRAAARRTGSGAARVHGTLAHGPEARQAWHVGGSARDGEGNLGHTRASGVAGPGGRIAGGHRTTKSSDGTITRQGGVVAEGADGGTVRGGRSVQRSPDGAVQAGYTVNGQGAAGGSFSQSASRTRSADGERMASRQTLASGARGSFQGSTTGADGTLDHASTITGANGNSYQGQTSLTRGEGLSHTGTCTNAQGQTFDCK</sequence>
<feature type="compositionally biased region" description="Polar residues" evidence="1">
    <location>
        <begin position="170"/>
        <end position="202"/>
    </location>
</feature>
<keyword evidence="2" id="KW-0732">Signal</keyword>
<evidence type="ECO:0000313" key="4">
    <source>
        <dbReference type="Proteomes" id="UP000823790"/>
    </source>
</evidence>
<feature type="signal peptide" evidence="2">
    <location>
        <begin position="1"/>
        <end position="21"/>
    </location>
</feature>
<feature type="region of interest" description="Disordered" evidence="1">
    <location>
        <begin position="55"/>
        <end position="207"/>
    </location>
</feature>
<evidence type="ECO:0008006" key="5">
    <source>
        <dbReference type="Google" id="ProtNLM"/>
    </source>
</evidence>